<protein>
    <submittedName>
        <fullName evidence="4">Uncharacterized protein</fullName>
    </submittedName>
</protein>
<dbReference type="STRING" id="1168221.R7YLD8"/>
<dbReference type="GO" id="GO:0016491">
    <property type="term" value="F:oxidoreductase activity"/>
    <property type="evidence" value="ECO:0007669"/>
    <property type="project" value="UniProtKB-KW"/>
</dbReference>
<evidence type="ECO:0000256" key="3">
    <source>
        <dbReference type="ARBA" id="ARBA00023002"/>
    </source>
</evidence>
<dbReference type="InterPro" id="IPR050346">
    <property type="entry name" value="FMO-like"/>
</dbReference>
<evidence type="ECO:0000256" key="1">
    <source>
        <dbReference type="ARBA" id="ARBA00022630"/>
    </source>
</evidence>
<evidence type="ECO:0000256" key="2">
    <source>
        <dbReference type="ARBA" id="ARBA00022827"/>
    </source>
</evidence>
<keyword evidence="1" id="KW-0285">Flavoprotein</keyword>
<dbReference type="PANTHER" id="PTHR23023">
    <property type="entry name" value="DIMETHYLANILINE MONOOXYGENASE"/>
    <property type="match status" value="1"/>
</dbReference>
<keyword evidence="2" id="KW-0274">FAD</keyword>
<dbReference type="EMBL" id="JH767560">
    <property type="protein sequence ID" value="EON62720.1"/>
    <property type="molecule type" value="Genomic_DNA"/>
</dbReference>
<dbReference type="PIRSF" id="PIRSF000332">
    <property type="entry name" value="FMO"/>
    <property type="match status" value="1"/>
</dbReference>
<dbReference type="AlphaFoldDB" id="R7YLD8"/>
<evidence type="ECO:0000313" key="4">
    <source>
        <dbReference type="EMBL" id="EON62720.1"/>
    </source>
</evidence>
<dbReference type="InterPro" id="IPR000960">
    <property type="entry name" value="Flavin_mOase"/>
</dbReference>
<proteinExistence type="predicted"/>
<dbReference type="HOGENOM" id="CLU_019225_1_0_1"/>
<dbReference type="GO" id="GO:0050660">
    <property type="term" value="F:flavin adenine dinucleotide binding"/>
    <property type="evidence" value="ECO:0007669"/>
    <property type="project" value="InterPro"/>
</dbReference>
<dbReference type="OrthoDB" id="2915840at2759"/>
<dbReference type="Pfam" id="PF13738">
    <property type="entry name" value="Pyr_redox_3"/>
    <property type="match status" value="1"/>
</dbReference>
<dbReference type="eggNOG" id="KOG1399">
    <property type="taxonomic scope" value="Eukaryota"/>
</dbReference>
<gene>
    <name evidence="4" type="ORF">W97_01944</name>
</gene>
<dbReference type="Gene3D" id="3.50.50.60">
    <property type="entry name" value="FAD/NAD(P)-binding domain"/>
    <property type="match status" value="3"/>
</dbReference>
<dbReference type="SUPFAM" id="SSF51905">
    <property type="entry name" value="FAD/NAD(P)-binding domain"/>
    <property type="match status" value="2"/>
</dbReference>
<dbReference type="RefSeq" id="XP_007778037.1">
    <property type="nucleotide sequence ID" value="XM_007779847.1"/>
</dbReference>
<evidence type="ECO:0000313" key="5">
    <source>
        <dbReference type="Proteomes" id="UP000016924"/>
    </source>
</evidence>
<dbReference type="InterPro" id="IPR036188">
    <property type="entry name" value="FAD/NAD-bd_sf"/>
</dbReference>
<reference evidence="5" key="1">
    <citation type="submission" date="2012-06" db="EMBL/GenBank/DDBJ databases">
        <title>The genome sequence of Coniosporium apollinis CBS 100218.</title>
        <authorList>
            <consortium name="The Broad Institute Genome Sequencing Platform"/>
            <person name="Cuomo C."/>
            <person name="Gorbushina A."/>
            <person name="Noack S."/>
            <person name="Walker B."/>
            <person name="Young S.K."/>
            <person name="Zeng Q."/>
            <person name="Gargeya S."/>
            <person name="Fitzgerald M."/>
            <person name="Haas B."/>
            <person name="Abouelleil A."/>
            <person name="Alvarado L."/>
            <person name="Arachchi H.M."/>
            <person name="Berlin A.M."/>
            <person name="Chapman S.B."/>
            <person name="Goldberg J."/>
            <person name="Griggs A."/>
            <person name="Gujja S."/>
            <person name="Hansen M."/>
            <person name="Howarth C."/>
            <person name="Imamovic A."/>
            <person name="Larimer J."/>
            <person name="McCowan C."/>
            <person name="Montmayeur A."/>
            <person name="Murphy C."/>
            <person name="Neiman D."/>
            <person name="Pearson M."/>
            <person name="Priest M."/>
            <person name="Roberts A."/>
            <person name="Saif S."/>
            <person name="Shea T."/>
            <person name="Sisk P."/>
            <person name="Sykes S."/>
            <person name="Wortman J."/>
            <person name="Nusbaum C."/>
            <person name="Birren B."/>
        </authorList>
    </citation>
    <scope>NUCLEOTIDE SEQUENCE [LARGE SCALE GENOMIC DNA]</scope>
    <source>
        <strain evidence="5">CBS 100218</strain>
    </source>
</reference>
<dbReference type="Proteomes" id="UP000016924">
    <property type="component" value="Unassembled WGS sequence"/>
</dbReference>
<organism evidence="4 5">
    <name type="scientific">Coniosporium apollinis (strain CBS 100218)</name>
    <name type="common">Rock-inhabiting black yeast</name>
    <dbReference type="NCBI Taxonomy" id="1168221"/>
    <lineage>
        <taxon>Eukaryota</taxon>
        <taxon>Fungi</taxon>
        <taxon>Dikarya</taxon>
        <taxon>Ascomycota</taxon>
        <taxon>Pezizomycotina</taxon>
        <taxon>Dothideomycetes</taxon>
        <taxon>Dothideomycetes incertae sedis</taxon>
        <taxon>Coniosporium</taxon>
    </lineage>
</organism>
<accession>R7YLD8</accession>
<keyword evidence="5" id="KW-1185">Reference proteome</keyword>
<name>R7YLD8_CONA1</name>
<dbReference type="GO" id="GO:0050661">
    <property type="term" value="F:NADP binding"/>
    <property type="evidence" value="ECO:0007669"/>
    <property type="project" value="InterPro"/>
</dbReference>
<dbReference type="GeneID" id="19899255"/>
<keyword evidence="3" id="KW-0560">Oxidoreductase</keyword>
<dbReference type="OMA" id="IFWQNCT"/>
<sequence>MPEKYQHFDLIIIGLGIYGISAARTYLEVHPHHNVAIFEASATVGGVWSAERMYNDFITQTPLGMAEFSDLVLEDVPQDDQYYGFFKARHMTKYLEHYTRSREYAGTTIADRVHFNSPVERLSKHGGRWAVAIEGSKTIYSAPQVIDASGLTSTPHIPNIPGKDAFRSLSLHHKNFGQSDVLRNSRYQDIVVLGGAKSAADVAYAAAKSHKEVTWIIRKSGAGPAAFVPAQGRGPYRNSNESFYNRLTASFLASAFHSENWWTQFLYVTRAGRALWNWIWAGINAGPQKLAKFDRLDGQKNGFANLKPDTPLFWQNDSTGIVQRADFFDTIATQVRVIRQDIHSINEEGLVLDDGTAVAADAIVYCTGWKICHPYLDNETAAQLGLPVHQDYCSPQEVVRWQALDREGEIKTLERFPVLREPPSHRAPTGVLSPFRLYKGMLPPHDHSIIFLGKLMLGNHFRNAEVQALWAVAALDGNVCFPSTEDIDAEIADTVAWCRKRYLSKGELGNWLYFDMVPYTDMLLEQLGLKSHRKTWLKDLLAPCLARDLRGLVNEYKELHQPPRATSRKHRNRRRAHETLLNQSESYSL</sequence>